<evidence type="ECO:0000256" key="4">
    <source>
        <dbReference type="ARBA" id="ARBA00022989"/>
    </source>
</evidence>
<evidence type="ECO:0008006" key="10">
    <source>
        <dbReference type="Google" id="ProtNLM"/>
    </source>
</evidence>
<feature type="transmembrane region" description="Helical" evidence="7">
    <location>
        <begin position="414"/>
        <end position="437"/>
    </location>
</feature>
<protein>
    <recommendedName>
        <fullName evidence="10">O-antigen/teichoic acid export membrane protein</fullName>
    </recommendedName>
</protein>
<reference evidence="8 9" key="1">
    <citation type="submission" date="2024-03" db="EMBL/GenBank/DDBJ databases">
        <title>Actinomycetospora sp. OC33-EN07, a novel actinomycete isolated from wild orchid (Aerides multiflora).</title>
        <authorList>
            <person name="Suriyachadkun C."/>
        </authorList>
    </citation>
    <scope>NUCLEOTIDE SEQUENCE [LARGE SCALE GENOMIC DNA]</scope>
    <source>
        <strain evidence="8 9">OC33-EN07</strain>
    </source>
</reference>
<accession>A0ABU8M695</accession>
<feature type="transmembrane region" description="Helical" evidence="7">
    <location>
        <begin position="384"/>
        <end position="402"/>
    </location>
</feature>
<feature type="transmembrane region" description="Helical" evidence="7">
    <location>
        <begin position="107"/>
        <end position="128"/>
    </location>
</feature>
<comment type="subcellular location">
    <subcellularLocation>
        <location evidence="1">Cell membrane</location>
        <topology evidence="1">Multi-pass membrane protein</topology>
    </subcellularLocation>
</comment>
<sequence>MADLAARLAAVPRSLPVVGRLRSHLSDSFSRNAYALMVNTGMNGVLGLAFWVVAARHYAPADVGRGSALISAFTLLSAVIGINVTGTLTRFLPRTGRHTTRFVLTTYWLSSAIVVALALGFVALVPLWGPSFAGLADPGAAALFVAVVVLSGIFTVQDGVLVGLRRSVWVPVENTVFGVVKLVLLIALATVLPGDGVYVSFVVGMAVVTLPLNVLIYGRLLRKARATAGAGEPPSRAEVRRFLAGDYVGALFSFSAAYVVPVIVAAVVLPETFASFYIVWMVWGSLQLIPINLAQSLTVEGVYDAGRLVSYTRSALRRAGVILLIAALVLGLGAPVLLGVLGPGYLEATTLLQLLALTAFPRAVLEVWLGVLRARGRSRALARVQVASGIAVVGSVTLGLLLDDGHLGMGLAPITGVGVLVLVSQTAVTLSILPALVRFLRSSRARGGPPPGRTRLIELTVVRADARETTDRVPPRPASPRGRAPTLPGRVRLRGDR</sequence>
<feature type="transmembrane region" description="Helical" evidence="7">
    <location>
        <begin position="315"/>
        <end position="338"/>
    </location>
</feature>
<feature type="transmembrane region" description="Helical" evidence="7">
    <location>
        <begin position="140"/>
        <end position="164"/>
    </location>
</feature>
<dbReference type="RefSeq" id="WP_337703753.1">
    <property type="nucleotide sequence ID" value="NZ_JBBEGM010000005.1"/>
</dbReference>
<gene>
    <name evidence="8" type="ORF">WCD58_14505</name>
</gene>
<evidence type="ECO:0000313" key="9">
    <source>
        <dbReference type="Proteomes" id="UP001369736"/>
    </source>
</evidence>
<dbReference type="Proteomes" id="UP001369736">
    <property type="component" value="Unassembled WGS sequence"/>
</dbReference>
<keyword evidence="5 7" id="KW-0472">Membrane</keyword>
<feature type="transmembrane region" description="Helical" evidence="7">
    <location>
        <begin position="198"/>
        <end position="221"/>
    </location>
</feature>
<feature type="transmembrane region" description="Helical" evidence="7">
    <location>
        <begin position="350"/>
        <end position="372"/>
    </location>
</feature>
<evidence type="ECO:0000256" key="7">
    <source>
        <dbReference type="SAM" id="Phobius"/>
    </source>
</evidence>
<keyword evidence="2" id="KW-1003">Cell membrane</keyword>
<dbReference type="InterPro" id="IPR050833">
    <property type="entry name" value="Poly_Biosynth_Transport"/>
</dbReference>
<organism evidence="8 9">
    <name type="scientific">Actinomycetospora flava</name>
    <dbReference type="NCBI Taxonomy" id="3129232"/>
    <lineage>
        <taxon>Bacteria</taxon>
        <taxon>Bacillati</taxon>
        <taxon>Actinomycetota</taxon>
        <taxon>Actinomycetes</taxon>
        <taxon>Pseudonocardiales</taxon>
        <taxon>Pseudonocardiaceae</taxon>
        <taxon>Actinomycetospora</taxon>
    </lineage>
</organism>
<evidence type="ECO:0000256" key="5">
    <source>
        <dbReference type="ARBA" id="ARBA00023136"/>
    </source>
</evidence>
<feature type="transmembrane region" description="Helical" evidence="7">
    <location>
        <begin position="66"/>
        <end position="86"/>
    </location>
</feature>
<keyword evidence="9" id="KW-1185">Reference proteome</keyword>
<keyword evidence="4 7" id="KW-1133">Transmembrane helix</keyword>
<evidence type="ECO:0000256" key="6">
    <source>
        <dbReference type="SAM" id="MobiDB-lite"/>
    </source>
</evidence>
<feature type="transmembrane region" description="Helical" evidence="7">
    <location>
        <begin position="274"/>
        <end position="294"/>
    </location>
</feature>
<evidence type="ECO:0000256" key="1">
    <source>
        <dbReference type="ARBA" id="ARBA00004651"/>
    </source>
</evidence>
<feature type="transmembrane region" description="Helical" evidence="7">
    <location>
        <begin position="242"/>
        <end position="268"/>
    </location>
</feature>
<keyword evidence="3 7" id="KW-0812">Transmembrane</keyword>
<evidence type="ECO:0000256" key="2">
    <source>
        <dbReference type="ARBA" id="ARBA00022475"/>
    </source>
</evidence>
<name>A0ABU8M695_9PSEU</name>
<dbReference type="PANTHER" id="PTHR30250:SF11">
    <property type="entry name" value="O-ANTIGEN TRANSPORTER-RELATED"/>
    <property type="match status" value="1"/>
</dbReference>
<comment type="caution">
    <text evidence="8">The sequence shown here is derived from an EMBL/GenBank/DDBJ whole genome shotgun (WGS) entry which is preliminary data.</text>
</comment>
<dbReference type="PANTHER" id="PTHR30250">
    <property type="entry name" value="PST FAMILY PREDICTED COLANIC ACID TRANSPORTER"/>
    <property type="match status" value="1"/>
</dbReference>
<evidence type="ECO:0000313" key="8">
    <source>
        <dbReference type="EMBL" id="MEJ2862379.1"/>
    </source>
</evidence>
<feature type="transmembrane region" description="Helical" evidence="7">
    <location>
        <begin position="33"/>
        <end position="54"/>
    </location>
</feature>
<feature type="transmembrane region" description="Helical" evidence="7">
    <location>
        <begin position="176"/>
        <end position="192"/>
    </location>
</feature>
<dbReference type="EMBL" id="JBBEGM010000005">
    <property type="protein sequence ID" value="MEJ2862379.1"/>
    <property type="molecule type" value="Genomic_DNA"/>
</dbReference>
<proteinExistence type="predicted"/>
<feature type="region of interest" description="Disordered" evidence="6">
    <location>
        <begin position="466"/>
        <end position="497"/>
    </location>
</feature>
<evidence type="ECO:0000256" key="3">
    <source>
        <dbReference type="ARBA" id="ARBA00022692"/>
    </source>
</evidence>